<accession>A0ABT4IAM4</accession>
<evidence type="ECO:0000313" key="1">
    <source>
        <dbReference type="EMBL" id="MCZ0858775.1"/>
    </source>
</evidence>
<dbReference type="InterPro" id="IPR025455">
    <property type="entry name" value="DUF4276"/>
</dbReference>
<dbReference type="Proteomes" id="UP001072034">
    <property type="component" value="Unassembled WGS sequence"/>
</dbReference>
<protein>
    <submittedName>
        <fullName evidence="1">DUF4276 family protein</fullName>
    </submittedName>
</protein>
<comment type="caution">
    <text evidence="1">The sequence shown here is derived from an EMBL/GenBank/DDBJ whole genome shotgun (WGS) entry which is preliminary data.</text>
</comment>
<proteinExistence type="predicted"/>
<dbReference type="RefSeq" id="WP_268918102.1">
    <property type="nucleotide sequence ID" value="NZ_JAPTMY010000029.1"/>
</dbReference>
<gene>
    <name evidence="1" type="ORF">OHJ16_12065</name>
</gene>
<sequence>MRQVAVLVEGPTEEAIVRDVLVPAALRRAVCIVPIIVITSATPAGARRGGGHWRHYNKQLHALLHGSHWHRVGLLIDYYQYPKGAPGRDAECRNHGEHQRAITEALRAAHPDPRFRPLVVLHEIESLVLAAVDAGQGDGVIPDHALADLRRAITRAGGPEKVNNGPSTSPSKRLARASRHYDKVMTGPGLIADAGLSAILERCPVFAAWWEDLLA</sequence>
<reference evidence="1" key="1">
    <citation type="submission" date="2022-10" db="EMBL/GenBank/DDBJ databases">
        <title>Genome sequence of Actinomyces israelii ATCC 10048.</title>
        <authorList>
            <person name="Watt R.M."/>
            <person name="Tong W.M."/>
        </authorList>
    </citation>
    <scope>NUCLEOTIDE SEQUENCE</scope>
    <source>
        <strain evidence="1">ATCC 10048</strain>
    </source>
</reference>
<evidence type="ECO:0000313" key="2">
    <source>
        <dbReference type="Proteomes" id="UP001072034"/>
    </source>
</evidence>
<organism evidence="1 2">
    <name type="scientific">Actinomyces israelii</name>
    <dbReference type="NCBI Taxonomy" id="1659"/>
    <lineage>
        <taxon>Bacteria</taxon>
        <taxon>Bacillati</taxon>
        <taxon>Actinomycetota</taxon>
        <taxon>Actinomycetes</taxon>
        <taxon>Actinomycetales</taxon>
        <taxon>Actinomycetaceae</taxon>
        <taxon>Actinomyces</taxon>
    </lineage>
</organism>
<keyword evidence="2" id="KW-1185">Reference proteome</keyword>
<dbReference type="Pfam" id="PF14103">
    <property type="entry name" value="DUF4276"/>
    <property type="match status" value="1"/>
</dbReference>
<dbReference type="EMBL" id="JAPTMY010000029">
    <property type="protein sequence ID" value="MCZ0858775.1"/>
    <property type="molecule type" value="Genomic_DNA"/>
</dbReference>
<name>A0ABT4IAM4_9ACTO</name>